<protein>
    <submittedName>
        <fullName evidence="12">ERCC4</fullName>
        <ecNumber evidence="12">3.1.-.-</ecNumber>
    </submittedName>
</protein>
<comment type="similarity">
    <text evidence="2">Belongs to the XPF family.</text>
</comment>
<keyword evidence="4" id="KW-0255">Endonuclease</keyword>
<feature type="region of interest" description="Disordered" evidence="10">
    <location>
        <begin position="566"/>
        <end position="589"/>
    </location>
</feature>
<evidence type="ECO:0000313" key="13">
    <source>
        <dbReference type="Proteomes" id="UP000683360"/>
    </source>
</evidence>
<accession>A0A8S3QDH8</accession>
<keyword evidence="7" id="KW-0238">DNA-binding</keyword>
<dbReference type="AlphaFoldDB" id="A0A8S3QDH8"/>
<keyword evidence="8" id="KW-0234">DNA repair</keyword>
<dbReference type="GO" id="GO:0000724">
    <property type="term" value="P:double-strand break repair via homologous recombination"/>
    <property type="evidence" value="ECO:0007669"/>
    <property type="project" value="TreeGrafter"/>
</dbReference>
<evidence type="ECO:0000256" key="9">
    <source>
        <dbReference type="ARBA" id="ARBA00023242"/>
    </source>
</evidence>
<dbReference type="SUPFAM" id="SSF47781">
    <property type="entry name" value="RuvA domain 2-like"/>
    <property type="match status" value="1"/>
</dbReference>
<evidence type="ECO:0000256" key="10">
    <source>
        <dbReference type="SAM" id="MobiDB-lite"/>
    </source>
</evidence>
<dbReference type="OrthoDB" id="361020at2759"/>
<evidence type="ECO:0000259" key="11">
    <source>
        <dbReference type="Pfam" id="PF02732"/>
    </source>
</evidence>
<comment type="subcellular location">
    <subcellularLocation>
        <location evidence="1">Nucleus</location>
    </subcellularLocation>
</comment>
<feature type="region of interest" description="Disordered" evidence="10">
    <location>
        <begin position="426"/>
        <end position="457"/>
    </location>
</feature>
<comment type="caution">
    <text evidence="12">The sequence shown here is derived from an EMBL/GenBank/DDBJ whole genome shotgun (WGS) entry which is preliminary data.</text>
</comment>
<dbReference type="GO" id="GO:0000110">
    <property type="term" value="C:nucleotide-excision repair factor 1 complex"/>
    <property type="evidence" value="ECO:0007669"/>
    <property type="project" value="TreeGrafter"/>
</dbReference>
<organism evidence="12 13">
    <name type="scientific">Mytilus edulis</name>
    <name type="common">Blue mussel</name>
    <dbReference type="NCBI Taxonomy" id="6550"/>
    <lineage>
        <taxon>Eukaryota</taxon>
        <taxon>Metazoa</taxon>
        <taxon>Spiralia</taxon>
        <taxon>Lophotrochozoa</taxon>
        <taxon>Mollusca</taxon>
        <taxon>Bivalvia</taxon>
        <taxon>Autobranchia</taxon>
        <taxon>Pteriomorphia</taxon>
        <taxon>Mytilida</taxon>
        <taxon>Mytiloidea</taxon>
        <taxon>Mytilidae</taxon>
        <taxon>Mytilinae</taxon>
        <taxon>Mytilus</taxon>
    </lineage>
</organism>
<dbReference type="GO" id="GO:0000712">
    <property type="term" value="P:resolution of meiotic recombination intermediates"/>
    <property type="evidence" value="ECO:0007669"/>
    <property type="project" value="TreeGrafter"/>
</dbReference>
<feature type="compositionally biased region" description="Basic and acidic residues" evidence="10">
    <location>
        <begin position="566"/>
        <end position="576"/>
    </location>
</feature>
<evidence type="ECO:0000256" key="1">
    <source>
        <dbReference type="ARBA" id="ARBA00004123"/>
    </source>
</evidence>
<dbReference type="GO" id="GO:1901255">
    <property type="term" value="P:nucleotide-excision repair involved in interstrand cross-link repair"/>
    <property type="evidence" value="ECO:0007669"/>
    <property type="project" value="TreeGrafter"/>
</dbReference>
<sequence length="784" mass="90161">MKTLEYENQIFLDSFHEDGLLITAKGLGVDRILQNFLKVYSDPANLVLVINTASSEEEYFIENLEREGVKPLPRVITNEVSVSERQKVYLEGGVLFITSRILVVDFLTDRIPSEHVSGILVYRAHKVIESCQEAFILRLYRQKNKTGFIKAFSDSPHAFTSGFAHVEHTMKNLFVRNLYLWPRFHASVVATLEKNQIDVIEIQVKLTSTMLACQTALLDLINACIKELKRCTTAIDADEVTVENAIGKSFDKIIRFQLDPVWHQLGSKTKQLVTDIKTLRLILRHLTQYDCVTFHSMVNSVRTNEKTFGQNTGWLFLDSADSLFVHSRERIYGPQNKKIYDEEGNDKKTEVEPSLEPCPKWNGLLDIVKEIRDQVKDADLDQCHILIAAEDDRTCNQIREVLCEGHKSLLIRLYNKSLAMKGQYLQDAKKKEREEKKTKRKAETKTSDNSDDSNRPCSSKDAYYGIIDEPLTIIHPLHGTTECNGLSKTLHEVQPRYVILYDADMQFVRELEVYKASTPGKPLRVYFLMYTGSVEEQRYLTTLRKEKEAFEHLISEKSAMVIPEERDGKMEDDPNLARDTTPANATVNTRKGGLHLNQSQQKVIVDMREFRSELPSLIHRRGIDIEPVTIEVGDYILTPDICVERKVFELKSVELLLKLYFKFIISGKYPITSDISIQDVSSRLTLLTLHFPKLRILWCQSPYETAKIFEELKDFLLRMPGVNIKNYRKIMNKVENIAELCSMSEDQISELLDNKSSAKLICMTSYILIINNQSILGRRLRLKI</sequence>
<keyword evidence="9" id="KW-0539">Nucleus</keyword>
<gene>
    <name evidence="12" type="ORF">MEDL_9166</name>
</gene>
<evidence type="ECO:0000256" key="7">
    <source>
        <dbReference type="ARBA" id="ARBA00023125"/>
    </source>
</evidence>
<dbReference type="GO" id="GO:0003697">
    <property type="term" value="F:single-stranded DNA binding"/>
    <property type="evidence" value="ECO:0007669"/>
    <property type="project" value="TreeGrafter"/>
</dbReference>
<evidence type="ECO:0000256" key="3">
    <source>
        <dbReference type="ARBA" id="ARBA00022722"/>
    </source>
</evidence>
<dbReference type="Proteomes" id="UP000683360">
    <property type="component" value="Unassembled WGS sequence"/>
</dbReference>
<evidence type="ECO:0000256" key="8">
    <source>
        <dbReference type="ARBA" id="ARBA00023204"/>
    </source>
</evidence>
<dbReference type="EMBL" id="CAJPWZ010000470">
    <property type="protein sequence ID" value="CAG2194167.1"/>
    <property type="molecule type" value="Genomic_DNA"/>
</dbReference>
<dbReference type="GO" id="GO:0000014">
    <property type="term" value="F:single-stranded DNA endodeoxyribonuclease activity"/>
    <property type="evidence" value="ECO:0007669"/>
    <property type="project" value="TreeGrafter"/>
</dbReference>
<reference evidence="12" key="1">
    <citation type="submission" date="2021-03" db="EMBL/GenBank/DDBJ databases">
        <authorList>
            <person name="Bekaert M."/>
        </authorList>
    </citation>
    <scope>NUCLEOTIDE SEQUENCE</scope>
</reference>
<feature type="domain" description="ERCC4" evidence="11">
    <location>
        <begin position="605"/>
        <end position="648"/>
    </location>
</feature>
<name>A0A8S3QDH8_MYTED</name>
<dbReference type="EC" id="3.1.-.-" evidence="12"/>
<dbReference type="InterPro" id="IPR006166">
    <property type="entry name" value="ERCC4_domain"/>
</dbReference>
<dbReference type="GO" id="GO:0003684">
    <property type="term" value="F:damaged DNA binding"/>
    <property type="evidence" value="ECO:0007669"/>
    <property type="project" value="TreeGrafter"/>
</dbReference>
<dbReference type="SUPFAM" id="SSF52980">
    <property type="entry name" value="Restriction endonuclease-like"/>
    <property type="match status" value="1"/>
</dbReference>
<keyword evidence="3" id="KW-0540">Nuclease</keyword>
<dbReference type="PANTHER" id="PTHR10150">
    <property type="entry name" value="DNA REPAIR ENDONUCLEASE XPF"/>
    <property type="match status" value="1"/>
</dbReference>
<evidence type="ECO:0000256" key="2">
    <source>
        <dbReference type="ARBA" id="ARBA00010015"/>
    </source>
</evidence>
<dbReference type="InterPro" id="IPR011335">
    <property type="entry name" value="Restrct_endonuc-II-like"/>
</dbReference>
<evidence type="ECO:0000256" key="4">
    <source>
        <dbReference type="ARBA" id="ARBA00022759"/>
    </source>
</evidence>
<dbReference type="Pfam" id="PF02732">
    <property type="entry name" value="ERCC4"/>
    <property type="match status" value="1"/>
</dbReference>
<keyword evidence="6 12" id="KW-0378">Hydrolase</keyword>
<evidence type="ECO:0000256" key="5">
    <source>
        <dbReference type="ARBA" id="ARBA00022763"/>
    </source>
</evidence>
<proteinExistence type="inferred from homology"/>
<feature type="compositionally biased region" description="Basic and acidic residues" evidence="10">
    <location>
        <begin position="427"/>
        <end position="454"/>
    </location>
</feature>
<dbReference type="Gene3D" id="3.40.50.10130">
    <property type="match status" value="2"/>
</dbReference>
<dbReference type="InterPro" id="IPR047520">
    <property type="entry name" value="XPF_nuclease"/>
</dbReference>
<dbReference type="InterPro" id="IPR010994">
    <property type="entry name" value="RuvA_2-like"/>
</dbReference>
<dbReference type="Gene3D" id="1.10.150.20">
    <property type="entry name" value="5' to 3' exonuclease, C-terminal subdomain"/>
    <property type="match status" value="1"/>
</dbReference>
<keyword evidence="5" id="KW-0227">DNA damage</keyword>
<keyword evidence="13" id="KW-1185">Reference proteome</keyword>
<evidence type="ECO:0000313" key="12">
    <source>
        <dbReference type="EMBL" id="CAG2194167.1"/>
    </source>
</evidence>
<evidence type="ECO:0000256" key="6">
    <source>
        <dbReference type="ARBA" id="ARBA00022801"/>
    </source>
</evidence>
<dbReference type="PANTHER" id="PTHR10150:SF0">
    <property type="entry name" value="DNA REPAIR ENDONUCLEASE XPF"/>
    <property type="match status" value="1"/>
</dbReference>
<dbReference type="CDD" id="cd20078">
    <property type="entry name" value="XPF_nuclease_XPF_euk"/>
    <property type="match status" value="1"/>
</dbReference>